<name>A0A759MCP7_SALER</name>
<comment type="caution">
    <text evidence="1">The sequence shown here is derived from an EMBL/GenBank/DDBJ whole genome shotgun (WGS) entry which is preliminary data.</text>
</comment>
<dbReference type="EMBL" id="DAAXPA010000021">
    <property type="protein sequence ID" value="HAG1966817.1"/>
    <property type="molecule type" value="Genomic_DNA"/>
</dbReference>
<proteinExistence type="predicted"/>
<protein>
    <recommendedName>
        <fullName evidence="2">XRE family transcriptional regulator</fullName>
    </recommendedName>
</protein>
<organism evidence="1">
    <name type="scientific">Salmonella enterica</name>
    <name type="common">Salmonella choleraesuis</name>
    <dbReference type="NCBI Taxonomy" id="28901"/>
    <lineage>
        <taxon>Bacteria</taxon>
        <taxon>Pseudomonadati</taxon>
        <taxon>Pseudomonadota</taxon>
        <taxon>Gammaproteobacteria</taxon>
        <taxon>Enterobacterales</taxon>
        <taxon>Enterobacteriaceae</taxon>
        <taxon>Salmonella</taxon>
    </lineage>
</organism>
<evidence type="ECO:0000313" key="1">
    <source>
        <dbReference type="EMBL" id="HAG1966817.1"/>
    </source>
</evidence>
<sequence>MPIRNHDLFLCNDSTLTSMQRLLKEKERLGISNDQMAQILGLPESFNVSASDRCPDFLVGDLPSKARAGLLNAGVDLFYVFAGASAHSDEVTKMRMFYRAAAELSSLQQRELRYLIYT</sequence>
<reference evidence="1" key="1">
    <citation type="journal article" date="2018" name="Genome Biol.">
        <title>SKESA: strategic k-mer extension for scrupulous assemblies.</title>
        <authorList>
            <person name="Souvorov A."/>
            <person name="Agarwala R."/>
            <person name="Lipman D.J."/>
        </authorList>
    </citation>
    <scope>NUCLEOTIDE SEQUENCE</scope>
    <source>
        <strain evidence="1">MA.CK_97/00003274</strain>
    </source>
</reference>
<gene>
    <name evidence="1" type="ORF">G8R56_005112</name>
</gene>
<dbReference type="AlphaFoldDB" id="A0A759MCP7"/>
<evidence type="ECO:0008006" key="2">
    <source>
        <dbReference type="Google" id="ProtNLM"/>
    </source>
</evidence>
<accession>A0A759MCP7</accession>
<feature type="non-terminal residue" evidence="1">
    <location>
        <position position="118"/>
    </location>
</feature>
<reference evidence="1" key="2">
    <citation type="submission" date="2020-02" db="EMBL/GenBank/DDBJ databases">
        <authorList>
            <consortium name="NCBI Pathogen Detection Project"/>
        </authorList>
    </citation>
    <scope>NUCLEOTIDE SEQUENCE</scope>
    <source>
        <strain evidence="1">MA.CK_97/00003274</strain>
    </source>
</reference>